<organism evidence="1">
    <name type="scientific">Arundo donax</name>
    <name type="common">Giant reed</name>
    <name type="synonym">Donax arundinaceus</name>
    <dbReference type="NCBI Taxonomy" id="35708"/>
    <lineage>
        <taxon>Eukaryota</taxon>
        <taxon>Viridiplantae</taxon>
        <taxon>Streptophyta</taxon>
        <taxon>Embryophyta</taxon>
        <taxon>Tracheophyta</taxon>
        <taxon>Spermatophyta</taxon>
        <taxon>Magnoliopsida</taxon>
        <taxon>Liliopsida</taxon>
        <taxon>Poales</taxon>
        <taxon>Poaceae</taxon>
        <taxon>PACMAD clade</taxon>
        <taxon>Arundinoideae</taxon>
        <taxon>Arundineae</taxon>
        <taxon>Arundo</taxon>
    </lineage>
</organism>
<sequence>MDQSSNSEIGSAAQGRIDPVMQGLCCLKGKGIEEEPRSTKHRKKLLYL</sequence>
<protein>
    <submittedName>
        <fullName evidence="1">Uncharacterized protein</fullName>
    </submittedName>
</protein>
<evidence type="ECO:0000313" key="1">
    <source>
        <dbReference type="EMBL" id="JAD59379.1"/>
    </source>
</evidence>
<proteinExistence type="predicted"/>
<reference evidence="1" key="2">
    <citation type="journal article" date="2015" name="Data Brief">
        <title>Shoot transcriptome of the giant reed, Arundo donax.</title>
        <authorList>
            <person name="Barrero R.A."/>
            <person name="Guerrero F.D."/>
            <person name="Moolhuijzen P."/>
            <person name="Goolsby J.A."/>
            <person name="Tidwell J."/>
            <person name="Bellgard S.E."/>
            <person name="Bellgard M.I."/>
        </authorList>
    </citation>
    <scope>NUCLEOTIDE SEQUENCE</scope>
    <source>
        <tissue evidence="1">Shoot tissue taken approximately 20 cm above the soil surface</tissue>
    </source>
</reference>
<reference evidence="1" key="1">
    <citation type="submission" date="2014-09" db="EMBL/GenBank/DDBJ databases">
        <authorList>
            <person name="Magalhaes I.L.F."/>
            <person name="Oliveira U."/>
            <person name="Santos F.R."/>
            <person name="Vidigal T.H.D.A."/>
            <person name="Brescovit A.D."/>
            <person name="Santos A.J."/>
        </authorList>
    </citation>
    <scope>NUCLEOTIDE SEQUENCE</scope>
    <source>
        <tissue evidence="1">Shoot tissue taken approximately 20 cm above the soil surface</tissue>
    </source>
</reference>
<dbReference type="EMBL" id="GBRH01238516">
    <property type="protein sequence ID" value="JAD59379.1"/>
    <property type="molecule type" value="Transcribed_RNA"/>
</dbReference>
<name>A0A0A9QGV2_ARUDO</name>
<accession>A0A0A9QGV2</accession>
<dbReference type="AlphaFoldDB" id="A0A0A9QGV2"/>